<comment type="caution">
    <text evidence="2">The sequence shown here is derived from an EMBL/GenBank/DDBJ whole genome shotgun (WGS) entry which is preliminary data.</text>
</comment>
<gene>
    <name evidence="2" type="ORF">JCM17207_15210</name>
</gene>
<feature type="coiled-coil region" evidence="1">
    <location>
        <begin position="6"/>
        <end position="40"/>
    </location>
</feature>
<dbReference type="Proteomes" id="UP001055185">
    <property type="component" value="Unassembled WGS sequence"/>
</dbReference>
<keyword evidence="1" id="KW-0175">Coiled coil</keyword>
<dbReference type="EMBL" id="BQKV01000053">
    <property type="protein sequence ID" value="GJN64896.1"/>
    <property type="molecule type" value="Genomic_DNA"/>
</dbReference>
<dbReference type="AlphaFoldDB" id="A0AA37J0A3"/>
<keyword evidence="3" id="KW-1185">Reference proteome</keyword>
<proteinExistence type="predicted"/>
<evidence type="ECO:0000256" key="1">
    <source>
        <dbReference type="SAM" id="Coils"/>
    </source>
</evidence>
<evidence type="ECO:0000313" key="3">
    <source>
        <dbReference type="Proteomes" id="UP001055185"/>
    </source>
</evidence>
<accession>A0AA37J0A3</accession>
<organism evidence="2 3">
    <name type="scientific">Faecalibacterium gallinarum</name>
    <dbReference type="NCBI Taxonomy" id="2903556"/>
    <lineage>
        <taxon>Bacteria</taxon>
        <taxon>Bacillati</taxon>
        <taxon>Bacillota</taxon>
        <taxon>Clostridia</taxon>
        <taxon>Eubacteriales</taxon>
        <taxon>Oscillospiraceae</taxon>
        <taxon>Faecalibacterium</taxon>
    </lineage>
</organism>
<name>A0AA37J0A3_9FIRM</name>
<protein>
    <submittedName>
        <fullName evidence="2">Uncharacterized protein</fullName>
    </submittedName>
</protein>
<evidence type="ECO:0000313" key="2">
    <source>
        <dbReference type="EMBL" id="GJN64896.1"/>
    </source>
</evidence>
<reference evidence="2" key="1">
    <citation type="journal article" date="2022" name="Int. J. Syst. Evol. Microbiol.">
        <title>Genome-based, phenotypic and chemotaxonomic classification of Faecalibacterium strains: proposal of three novel species Faecalibacterium duncaniae sp. nov., Faecalibacterium hattorii sp. nov. and Faecalibacterium gallinarum sp. nov. .</title>
        <authorList>
            <person name="Sakamoto M."/>
            <person name="Sakurai N."/>
            <person name="Tanno H."/>
            <person name="Iino T."/>
            <person name="Ohkuma M."/>
            <person name="Endo A."/>
        </authorList>
    </citation>
    <scope>NUCLEOTIDE SEQUENCE</scope>
    <source>
        <strain evidence="2">JCM 17207</strain>
    </source>
</reference>
<sequence length="92" mass="10555">MTERMIENRVKKLQEIEAQQKELEAAADAIRAELKADLEEKGVDELKTKNFILRWKEIISSRLDSKALKAALPDVYGQFCKESASRRFTITA</sequence>